<evidence type="ECO:0000256" key="4">
    <source>
        <dbReference type="ARBA" id="ARBA00022825"/>
    </source>
</evidence>
<dbReference type="EMBL" id="JBHSJJ010000014">
    <property type="protein sequence ID" value="MFC4874018.1"/>
    <property type="molecule type" value="Genomic_DNA"/>
</dbReference>
<dbReference type="GO" id="GO:0016787">
    <property type="term" value="F:hydrolase activity"/>
    <property type="evidence" value="ECO:0007669"/>
    <property type="project" value="UniProtKB-KW"/>
</dbReference>
<dbReference type="EC" id="3.4.-.-" evidence="9"/>
<gene>
    <name evidence="9" type="ORF">ACFPFU_20095</name>
</gene>
<keyword evidence="4 5" id="KW-0720">Serine protease</keyword>
<dbReference type="InterPro" id="IPR034080">
    <property type="entry name" value="Protease_P7-like_dom"/>
</dbReference>
<feature type="domain" description="Peptidase S8/S53" evidence="8">
    <location>
        <begin position="70"/>
        <end position="504"/>
    </location>
</feature>
<evidence type="ECO:0000313" key="9">
    <source>
        <dbReference type="EMBL" id="MFC4874018.1"/>
    </source>
</evidence>
<evidence type="ECO:0000256" key="1">
    <source>
        <dbReference type="ARBA" id="ARBA00011073"/>
    </source>
</evidence>
<dbReference type="InterPro" id="IPR023827">
    <property type="entry name" value="Peptidase_S8_Asp-AS"/>
</dbReference>
<dbReference type="PANTHER" id="PTHR43399:SF4">
    <property type="entry name" value="CELL WALL-ASSOCIATED PROTEASE"/>
    <property type="match status" value="1"/>
</dbReference>
<feature type="chain" id="PRO_5045338097" evidence="7">
    <location>
        <begin position="23"/>
        <end position="549"/>
    </location>
</feature>
<dbReference type="Pfam" id="PF00082">
    <property type="entry name" value="Peptidase_S8"/>
    <property type="match status" value="1"/>
</dbReference>
<dbReference type="SUPFAM" id="SSF52743">
    <property type="entry name" value="Subtilisin-like"/>
    <property type="match status" value="1"/>
</dbReference>
<dbReference type="RefSeq" id="WP_377067456.1">
    <property type="nucleotide sequence ID" value="NZ_JBHSJJ010000014.1"/>
</dbReference>
<reference evidence="10" key="1">
    <citation type="journal article" date="2019" name="Int. J. Syst. Evol. Microbiol.">
        <title>The Global Catalogue of Microorganisms (GCM) 10K type strain sequencing project: providing services to taxonomists for standard genome sequencing and annotation.</title>
        <authorList>
            <consortium name="The Broad Institute Genomics Platform"/>
            <consortium name="The Broad Institute Genome Sequencing Center for Infectious Disease"/>
            <person name="Wu L."/>
            <person name="Ma J."/>
        </authorList>
    </citation>
    <scope>NUCLEOTIDE SEQUENCE [LARGE SCALE GENOMIC DNA]</scope>
    <source>
        <strain evidence="10">CGMCC 4.7466</strain>
    </source>
</reference>
<evidence type="ECO:0000256" key="5">
    <source>
        <dbReference type="PROSITE-ProRule" id="PRU01240"/>
    </source>
</evidence>
<dbReference type="PROSITE" id="PS00136">
    <property type="entry name" value="SUBTILASE_ASP"/>
    <property type="match status" value="1"/>
</dbReference>
<dbReference type="InterPro" id="IPR051048">
    <property type="entry name" value="Peptidase_S8/S53_subtilisin"/>
</dbReference>
<dbReference type="Proteomes" id="UP001595818">
    <property type="component" value="Unassembled WGS sequence"/>
</dbReference>
<name>A0ABV9T5Z8_9BACT</name>
<evidence type="ECO:0000256" key="3">
    <source>
        <dbReference type="ARBA" id="ARBA00022801"/>
    </source>
</evidence>
<feature type="signal peptide" evidence="7">
    <location>
        <begin position="1"/>
        <end position="22"/>
    </location>
</feature>
<evidence type="ECO:0000256" key="2">
    <source>
        <dbReference type="ARBA" id="ARBA00022670"/>
    </source>
</evidence>
<evidence type="ECO:0000256" key="7">
    <source>
        <dbReference type="SAM" id="SignalP"/>
    </source>
</evidence>
<dbReference type="PROSITE" id="PS00137">
    <property type="entry name" value="SUBTILASE_HIS"/>
    <property type="match status" value="1"/>
</dbReference>
<dbReference type="PROSITE" id="PS00138">
    <property type="entry name" value="SUBTILASE_SER"/>
    <property type="match status" value="1"/>
</dbReference>
<dbReference type="InterPro" id="IPR000209">
    <property type="entry name" value="Peptidase_S8/S53_dom"/>
</dbReference>
<dbReference type="InterPro" id="IPR015500">
    <property type="entry name" value="Peptidase_S8_subtilisin-rel"/>
</dbReference>
<dbReference type="InterPro" id="IPR023828">
    <property type="entry name" value="Peptidase_S8_Ser-AS"/>
</dbReference>
<dbReference type="CDD" id="cd07483">
    <property type="entry name" value="Peptidases_S8_Subtilisin_Novo-like"/>
    <property type="match status" value="1"/>
</dbReference>
<sequence length="549" mass="61260">MKIYLKLYFYLLFFFLGAGAFAGTGDLFTNPDSLKAPKNWFLLDPIEDGIMGTGAQRAHNTFLKDKRPARTVIVAVIDSGVDMDHEDLKGKIWVNEGEIPGNGIDDDGNGYVDDVHGWNFIGGEDGTHVAEDSHELTREFVRLREKFEDADPEKLRKKQKEEYAYWKRIKENFESSKEEAEMNYGMYSNMLEGFRNMTALVKDEFEVDDFDKKDLSSFEPESEEVKGAIEMLQQLFSLLMGQEATINEILSELEKAVKHFETQAKYAYNPDFDPRHIVGDDPENYKEKHYGNNDPIGPDASHGTHVAGIIAADRKNDLGIEGIAEHVLIMPIRAVPNGDERDKDIANAIRYAVDNGAHIINMSFGKSYSPGKKHVDKAVKYAERKGVVLIHAAGNSAKEINPHNNYPNRWYERRGEASGWIEVGAASWMLNENLPASFSNFSSDAVDLFAPGVDIYSTMPGSEYDSNSGTSMAAPSVSGVAALLMAYYPDLKPKEIKEILKKSVYSKAEHRVIQPGQEKEVAFGDLSITGGLVNAYQALEMAESMSDSK</sequence>
<evidence type="ECO:0000313" key="10">
    <source>
        <dbReference type="Proteomes" id="UP001595818"/>
    </source>
</evidence>
<organism evidence="9 10">
    <name type="scientific">Negadavirga shengliensis</name>
    <dbReference type="NCBI Taxonomy" id="1389218"/>
    <lineage>
        <taxon>Bacteria</taxon>
        <taxon>Pseudomonadati</taxon>
        <taxon>Bacteroidota</taxon>
        <taxon>Cytophagia</taxon>
        <taxon>Cytophagales</taxon>
        <taxon>Cyclobacteriaceae</taxon>
        <taxon>Negadavirga</taxon>
    </lineage>
</organism>
<keyword evidence="3 5" id="KW-0378">Hydrolase</keyword>
<dbReference type="InterPro" id="IPR022398">
    <property type="entry name" value="Peptidase_S8_His-AS"/>
</dbReference>
<keyword evidence="7" id="KW-0732">Signal</keyword>
<dbReference type="PANTHER" id="PTHR43399">
    <property type="entry name" value="SUBTILISIN-RELATED"/>
    <property type="match status" value="1"/>
</dbReference>
<dbReference type="Gene3D" id="3.40.50.200">
    <property type="entry name" value="Peptidase S8/S53 domain"/>
    <property type="match status" value="2"/>
</dbReference>
<dbReference type="PROSITE" id="PS51892">
    <property type="entry name" value="SUBTILASE"/>
    <property type="match status" value="1"/>
</dbReference>
<keyword evidence="2 5" id="KW-0645">Protease</keyword>
<feature type="active site" description="Charge relay system" evidence="5">
    <location>
        <position position="302"/>
    </location>
</feature>
<proteinExistence type="inferred from homology"/>
<feature type="active site" description="Charge relay system" evidence="5">
    <location>
        <position position="78"/>
    </location>
</feature>
<dbReference type="PRINTS" id="PR00723">
    <property type="entry name" value="SUBTILISIN"/>
</dbReference>
<keyword evidence="10" id="KW-1185">Reference proteome</keyword>
<evidence type="ECO:0000259" key="8">
    <source>
        <dbReference type="Pfam" id="PF00082"/>
    </source>
</evidence>
<feature type="active site" description="Charge relay system" evidence="5">
    <location>
        <position position="471"/>
    </location>
</feature>
<comment type="similarity">
    <text evidence="1 5 6">Belongs to the peptidase S8 family.</text>
</comment>
<accession>A0ABV9T5Z8</accession>
<protein>
    <submittedName>
        <fullName evidence="9">S8 family peptidase</fullName>
        <ecNumber evidence="9">3.4.-.-</ecNumber>
    </submittedName>
</protein>
<evidence type="ECO:0000256" key="6">
    <source>
        <dbReference type="RuleBase" id="RU003355"/>
    </source>
</evidence>
<comment type="caution">
    <text evidence="9">The sequence shown here is derived from an EMBL/GenBank/DDBJ whole genome shotgun (WGS) entry which is preliminary data.</text>
</comment>
<dbReference type="InterPro" id="IPR036852">
    <property type="entry name" value="Peptidase_S8/S53_dom_sf"/>
</dbReference>